<name>I2H6G7_HENB6</name>
<evidence type="ECO:0000313" key="3">
    <source>
        <dbReference type="EMBL" id="CCH61969.1"/>
    </source>
</evidence>
<keyword evidence="4" id="KW-1185">Reference proteome</keyword>
<feature type="region of interest" description="Disordered" evidence="2">
    <location>
        <begin position="39"/>
        <end position="65"/>
    </location>
</feature>
<dbReference type="AlphaFoldDB" id="I2H6G7"/>
<dbReference type="STRING" id="1071380.I2H6G7"/>
<dbReference type="OrthoDB" id="5376259at2759"/>
<dbReference type="GeneID" id="14497101"/>
<dbReference type="eggNOG" id="ENOG502RYJ3">
    <property type="taxonomic scope" value="Eukaryota"/>
</dbReference>
<feature type="compositionally biased region" description="Low complexity" evidence="2">
    <location>
        <begin position="44"/>
        <end position="59"/>
    </location>
</feature>
<dbReference type="KEGG" id="tbl:TBLA_0G00180"/>
<sequence>MPVYTIINYFLGTNINENNSMKEEDIRNEEFGNSFQIPSNFDPIESNISSTTHSNSTSEPGNLTDIESTTSQIEETPNYLQDLPMTPKKLNPSAFTHSRPNSSLCNNKPAILKPNVLKFKSPEFLNSDTTEKGMDCSNVTFNNENRDITIINNEDKYEKITNIEDKCDAITNTEDKYDDVTTNEDKYEDATNNENKDTDITNDEDNYGDAANKEDNYEDISNNERTYKSDNRILRGTDLNKQDAFKDETPNYPQFSTKIGKEEGAMNQNISDTQMLCLMKEPSNMWNDIKTKTNSIRLNSEEHSRNKIENIKKCNHPKTRHIGNKISPLINQFEGNVINCNISSHFESQEHTFIVPVQITSAKSESNQSVYCISMPNWKLNENIPTNLFTSLPNNGKMLPQIDLNNSALLNEKVHILEERIKQLDKFDSRRLMMRKEITTLKTSKRELNANLKKLEEEKNAYKSKYEKSQDILKSVNNELYHLKRQNENTEEKLKNILLENKILTDRLELLEKDKLTYSKELQMISSKLKINNKELSAYKEKVVNFKSYLPKLVNIIQNQHKIFSVKSKEIRKLVEKNKLKAYESEVQKTTLTTEVRNVENQLSSSRIIILHLKRNCKSQSEELKELKKETSNYKQQNSELIQNKVQLTNVIKIAYNFLRSFELYDKPIFDKLIQDDNDPMIFIKKLSQIKNSDFNDMFSKLYKTSGFITEDIEEMKVSFPKISDMSKKVITSLNSLLENQNAHLERIENLAASTDIFNTEISSTKKLLTDIKKENEVSETKRINFQDKLLKTETQNEINLKSLLLKKDNCNEELTEQLSSCLKYMSDMEHTMQNEISRIGILQSILVVKETEVEALNNKLNAQSENINELTKKLEKLTGDKSLRITENNIRNTFKGDGSNSLIENLKLDQVDELTMIQLQNALKNIIVSLKIPFDKFSYKMPLITIYIHLERVIFLKFINRIHFKLHDRYFEMERFTTEAYVQFMNTHDLNTVKHPIATYLHSMLKELENKIEDQ</sequence>
<reference evidence="3 4" key="1">
    <citation type="journal article" date="2011" name="Proc. Natl. Acad. Sci. U.S.A.">
        <title>Evolutionary erosion of yeast sex chromosomes by mating-type switching accidents.</title>
        <authorList>
            <person name="Gordon J.L."/>
            <person name="Armisen D."/>
            <person name="Proux-Wera E."/>
            <person name="Oheigeartaigh S.S."/>
            <person name="Byrne K.P."/>
            <person name="Wolfe K.H."/>
        </authorList>
    </citation>
    <scope>NUCLEOTIDE SEQUENCE [LARGE SCALE GENOMIC DNA]</scope>
    <source>
        <strain evidence="4">ATCC 34711 / CBS 6284 / DSM 70876 / NBRC 10599 / NRRL Y-10934 / UCD 77-7</strain>
    </source>
</reference>
<proteinExistence type="predicted"/>
<feature type="coiled-coil region" evidence="1">
    <location>
        <begin position="438"/>
        <end position="514"/>
    </location>
</feature>
<feature type="coiled-coil region" evidence="1">
    <location>
        <begin position="610"/>
        <end position="644"/>
    </location>
</feature>
<organism evidence="3 4">
    <name type="scientific">Henningerozyma blattae (strain ATCC 34711 / CBS 6284 / DSM 70876 / NBRC 10599 / NRRL Y-10934 / UCD 77-7)</name>
    <name type="common">Yeast</name>
    <name type="synonym">Tetrapisispora blattae</name>
    <dbReference type="NCBI Taxonomy" id="1071380"/>
    <lineage>
        <taxon>Eukaryota</taxon>
        <taxon>Fungi</taxon>
        <taxon>Dikarya</taxon>
        <taxon>Ascomycota</taxon>
        <taxon>Saccharomycotina</taxon>
        <taxon>Saccharomycetes</taxon>
        <taxon>Saccharomycetales</taxon>
        <taxon>Saccharomycetaceae</taxon>
        <taxon>Henningerozyma</taxon>
    </lineage>
</organism>
<dbReference type="HOGENOM" id="CLU_296859_0_0_1"/>
<feature type="coiled-coil region" evidence="1">
    <location>
        <begin position="847"/>
        <end position="881"/>
    </location>
</feature>
<accession>I2H6G7</accession>
<evidence type="ECO:0000256" key="2">
    <source>
        <dbReference type="SAM" id="MobiDB-lite"/>
    </source>
</evidence>
<evidence type="ECO:0000256" key="1">
    <source>
        <dbReference type="SAM" id="Coils"/>
    </source>
</evidence>
<feature type="region of interest" description="Disordered" evidence="2">
    <location>
        <begin position="181"/>
        <end position="223"/>
    </location>
</feature>
<dbReference type="Pfam" id="PF11778">
    <property type="entry name" value="SID"/>
    <property type="match status" value="1"/>
</dbReference>
<dbReference type="EMBL" id="HE806322">
    <property type="protein sequence ID" value="CCH61969.1"/>
    <property type="molecule type" value="Genomic_DNA"/>
</dbReference>
<gene>
    <name evidence="3" type="primary">TBLA0G00180</name>
    <name evidence="3" type="ORF">TBLA_0G00180</name>
</gene>
<feature type="compositionally biased region" description="Basic and acidic residues" evidence="2">
    <location>
        <begin position="181"/>
        <end position="199"/>
    </location>
</feature>
<evidence type="ECO:0000313" key="4">
    <source>
        <dbReference type="Proteomes" id="UP000002866"/>
    </source>
</evidence>
<protein>
    <submittedName>
        <fullName evidence="3">Uncharacterized protein</fullName>
    </submittedName>
</protein>
<dbReference type="RefSeq" id="XP_004181488.1">
    <property type="nucleotide sequence ID" value="XM_004181440.1"/>
</dbReference>
<dbReference type="InterPro" id="IPR021750">
    <property type="entry name" value="Sid4-like"/>
</dbReference>
<dbReference type="InParanoid" id="I2H6G7"/>
<dbReference type="Proteomes" id="UP000002866">
    <property type="component" value="Chromosome 7"/>
</dbReference>
<keyword evidence="1" id="KW-0175">Coiled coil</keyword>